<dbReference type="SUPFAM" id="SSF52949">
    <property type="entry name" value="Macro domain-like"/>
    <property type="match status" value="1"/>
</dbReference>
<dbReference type="InterPro" id="IPR043472">
    <property type="entry name" value="Macro_dom-like"/>
</dbReference>
<keyword evidence="4" id="KW-1185">Reference proteome</keyword>
<dbReference type="OrthoDB" id="6194521at2"/>
<gene>
    <name evidence="3" type="ORF">SAMN04487864_10119</name>
</gene>
<dbReference type="Gene3D" id="3.40.220.10">
    <property type="entry name" value="Leucine Aminopeptidase, subunit E, domain 1"/>
    <property type="match status" value="1"/>
</dbReference>
<evidence type="ECO:0000259" key="2">
    <source>
        <dbReference type="PROSITE" id="PS51154"/>
    </source>
</evidence>
<evidence type="ECO:0000256" key="1">
    <source>
        <dbReference type="SAM" id="MobiDB-lite"/>
    </source>
</evidence>
<evidence type="ECO:0000313" key="3">
    <source>
        <dbReference type="EMBL" id="SDB94552.1"/>
    </source>
</evidence>
<name>A0A1G6HJX6_9FIRM</name>
<proteinExistence type="predicted"/>
<dbReference type="AlphaFoldDB" id="A0A1G6HJX6"/>
<feature type="domain" description="Macro" evidence="2">
    <location>
        <begin position="1"/>
        <end position="158"/>
    </location>
</feature>
<dbReference type="InterPro" id="IPR002589">
    <property type="entry name" value="Macro_dom"/>
</dbReference>
<dbReference type="RefSeq" id="WP_093728818.1">
    <property type="nucleotide sequence ID" value="NZ_FMYW01000001.1"/>
</dbReference>
<dbReference type="PANTHER" id="PTHR11106">
    <property type="entry name" value="GANGLIOSIDE INDUCED DIFFERENTIATION ASSOCIATED PROTEIN 2-RELATED"/>
    <property type="match status" value="1"/>
</dbReference>
<dbReference type="CDD" id="cd02908">
    <property type="entry name" value="Macro_OAADPr_deacetylase"/>
    <property type="match status" value="1"/>
</dbReference>
<dbReference type="Pfam" id="PF01661">
    <property type="entry name" value="Macro"/>
    <property type="match status" value="1"/>
</dbReference>
<dbReference type="PROSITE" id="PS51154">
    <property type="entry name" value="MACRO"/>
    <property type="match status" value="1"/>
</dbReference>
<feature type="region of interest" description="Disordered" evidence="1">
    <location>
        <begin position="265"/>
        <end position="301"/>
    </location>
</feature>
<organism evidence="3 4">
    <name type="scientific">Succiniclasticum ruminis</name>
    <dbReference type="NCBI Taxonomy" id="40841"/>
    <lineage>
        <taxon>Bacteria</taxon>
        <taxon>Bacillati</taxon>
        <taxon>Bacillota</taxon>
        <taxon>Negativicutes</taxon>
        <taxon>Acidaminococcales</taxon>
        <taxon>Acidaminococcaceae</taxon>
        <taxon>Succiniclasticum</taxon>
    </lineage>
</organism>
<reference evidence="4" key="1">
    <citation type="submission" date="2016-10" db="EMBL/GenBank/DDBJ databases">
        <authorList>
            <person name="Varghese N."/>
            <person name="Submissions S."/>
        </authorList>
    </citation>
    <scope>NUCLEOTIDE SEQUENCE [LARGE SCALE GENOMIC DNA]</scope>
    <source>
        <strain evidence="4">DSM 11005</strain>
    </source>
</reference>
<dbReference type="SMART" id="SM00506">
    <property type="entry name" value="A1pp"/>
    <property type="match status" value="1"/>
</dbReference>
<evidence type="ECO:0000313" key="4">
    <source>
        <dbReference type="Proteomes" id="UP000198943"/>
    </source>
</evidence>
<accession>A0A1G6HJX6</accession>
<sequence>MPVTFIRGDITKLKVDAIVNAANNQLRGGGGVDGAIHAAAGAEQLHAFCKTLGGCPTGEAKLSPGFNLPAKFIIHTVGPVWQGGAFHEKTLLTSCYLRSLELAQQNHCKTVAFPLISAGAYGYPYDDALQIAYDTCQRFLNETKADMDIYIVLYQRGRNYNANVRRRTDYSRFPGTDMFRQIAEYIRDNYHFDAEEAKQEKQAEEISVVESLTLHDINACMSCDEISFEPEEIEPPVKPKRFAKKAKKSASEDAVKKKISFSKAISEERTAPEPDNAKEAAMGRASAMESAPSAAGGKRSASSMLRHWLEEDYQPAAKLPKPGDFSVEETFTQRLLRFMKEKNMDSPEVYTEACIDRKHFSKILSNIHYQPNKNTAVRLALALKLSPEETDAFLNAAGFALSRSKITDLVISYCISHNQRTVWQVNGILEDYGLAAI</sequence>
<dbReference type="PANTHER" id="PTHR11106:SF27">
    <property type="entry name" value="MACRO DOMAIN-CONTAINING PROTEIN"/>
    <property type="match status" value="1"/>
</dbReference>
<dbReference type="Proteomes" id="UP000198943">
    <property type="component" value="Unassembled WGS sequence"/>
</dbReference>
<feature type="compositionally biased region" description="Basic and acidic residues" evidence="1">
    <location>
        <begin position="265"/>
        <end position="278"/>
    </location>
</feature>
<dbReference type="EMBL" id="FMYW01000001">
    <property type="protein sequence ID" value="SDB94552.1"/>
    <property type="molecule type" value="Genomic_DNA"/>
</dbReference>
<protein>
    <submittedName>
        <fullName evidence="3">O-acetyl-ADP-ribose deacetylase (Regulator of RNase III), contains Macro domain</fullName>
    </submittedName>
</protein>